<proteinExistence type="predicted"/>
<reference evidence="2 3" key="1">
    <citation type="submission" date="2011-04" db="EMBL/GenBank/DDBJ databases">
        <title>The complete genome of Thermodesulfobium narugense DSM 14796.</title>
        <authorList>
            <consortium name="US DOE Joint Genome Institute (JGI-PGF)"/>
            <person name="Lucas S."/>
            <person name="Han J."/>
            <person name="Lapidus A."/>
            <person name="Bruce D."/>
            <person name="Goodwin L."/>
            <person name="Pitluck S."/>
            <person name="Peters L."/>
            <person name="Kyrpides N."/>
            <person name="Mavromatis K."/>
            <person name="Pagani I."/>
            <person name="Ivanova N."/>
            <person name="Ovchinnikova G."/>
            <person name="Zhang X."/>
            <person name="Saunders L."/>
            <person name="Detter J.C."/>
            <person name="Tapia R."/>
            <person name="Han C."/>
            <person name="Land M."/>
            <person name="Hauser L."/>
            <person name="Markowitz V."/>
            <person name="Cheng J.-F."/>
            <person name="Hugenholtz P."/>
            <person name="Woyke T."/>
            <person name="Wu D."/>
            <person name="Spring S."/>
            <person name="Schroeder M."/>
            <person name="Brambilla E."/>
            <person name="Klenk H.-P."/>
            <person name="Eisen J.A."/>
        </authorList>
    </citation>
    <scope>NUCLEOTIDE SEQUENCE [LARGE SCALE GENOMIC DNA]</scope>
    <source>
        <strain evidence="2 3">DSM 14796</strain>
    </source>
</reference>
<protein>
    <submittedName>
        <fullName evidence="2">Uncharacterized protein</fullName>
    </submittedName>
</protein>
<organism evidence="2 3">
    <name type="scientific">Thermodesulfobium narugense DSM 14796</name>
    <dbReference type="NCBI Taxonomy" id="747365"/>
    <lineage>
        <taxon>Bacteria</taxon>
        <taxon>Pseudomonadati</taxon>
        <taxon>Thermodesulfobiota</taxon>
        <taxon>Thermodesulfobiia</taxon>
        <taxon>Thermodesulfobiales</taxon>
        <taxon>Thermodesulfobiaceae</taxon>
        <taxon>Thermodesulfobium</taxon>
    </lineage>
</organism>
<feature type="transmembrane region" description="Helical" evidence="1">
    <location>
        <begin position="7"/>
        <end position="25"/>
    </location>
</feature>
<feature type="transmembrane region" description="Helical" evidence="1">
    <location>
        <begin position="31"/>
        <end position="50"/>
    </location>
</feature>
<name>M1E5W6_9BACT</name>
<dbReference type="KEGG" id="tnr:Thena_0897"/>
<dbReference type="HOGENOM" id="CLU_3048951_0_0_9"/>
<evidence type="ECO:0000256" key="1">
    <source>
        <dbReference type="SAM" id="Phobius"/>
    </source>
</evidence>
<keyword evidence="1" id="KW-1133">Transmembrane helix</keyword>
<keyword evidence="1" id="KW-0812">Transmembrane</keyword>
<dbReference type="AlphaFoldDB" id="M1E5W6"/>
<accession>M1E5W6</accession>
<keyword evidence="1" id="KW-0472">Membrane</keyword>
<gene>
    <name evidence="2" type="ORF">Thena_0897</name>
</gene>
<evidence type="ECO:0000313" key="3">
    <source>
        <dbReference type="Proteomes" id="UP000011765"/>
    </source>
</evidence>
<dbReference type="EMBL" id="CP002690">
    <property type="protein sequence ID" value="AEE14526.1"/>
    <property type="molecule type" value="Genomic_DNA"/>
</dbReference>
<keyword evidence="3" id="KW-1185">Reference proteome</keyword>
<dbReference type="Proteomes" id="UP000011765">
    <property type="component" value="Chromosome"/>
</dbReference>
<evidence type="ECO:0000313" key="2">
    <source>
        <dbReference type="EMBL" id="AEE14526.1"/>
    </source>
</evidence>
<dbReference type="RefSeq" id="WP_013756249.1">
    <property type="nucleotide sequence ID" value="NC_015499.1"/>
</dbReference>
<sequence length="54" mass="6411">MPKLIRFIMLAAVTILLLVVFVFPFNLHVRIISTMFSIFFIYVALFKPNIFEKF</sequence>